<proteinExistence type="predicted"/>
<protein>
    <submittedName>
        <fullName evidence="2">Uncharacterized protein</fullName>
    </submittedName>
</protein>
<organism evidence="2">
    <name type="scientific">Ditylum brightwellii</name>
    <dbReference type="NCBI Taxonomy" id="49249"/>
    <lineage>
        <taxon>Eukaryota</taxon>
        <taxon>Sar</taxon>
        <taxon>Stramenopiles</taxon>
        <taxon>Ochrophyta</taxon>
        <taxon>Bacillariophyta</taxon>
        <taxon>Mediophyceae</taxon>
        <taxon>Lithodesmiophycidae</taxon>
        <taxon>Lithodesmiales</taxon>
        <taxon>Lithodesmiaceae</taxon>
        <taxon>Ditylum</taxon>
    </lineage>
</organism>
<accession>A0A7S2ENY6</accession>
<name>A0A7S2ENY6_9STRA</name>
<sequence length="355" mass="41248">MDSFSIPVSSNTSVVPNVCRDSLWHTIRTYLPEVEAEEVRVAVGYDIIDKDLRLGEELSNLVDILTDLQQRSEKQLKVWKRKANAAGSGRDRGDWDRQVIERQIREMLKKVNKDGREILRRENTKLCLYFDIELKATAVHVDDDTAQNIKTEKSANVFMEHNTSPFAEEEKFDHQTDDSRILVESLLLSFDGKLDVFEIDHIVPTLRSVFREEETRHYKEIDLLRLRIEKENVKLELMNIKTDRPSMEELRIVRNKLEEAMRQKELFKRTARKKTLPVLKGSNGSTEKYMSTKTDSSQGAFQMETAVSIKDNVNETVSKVSEFNRGGKKMAWLQELRKTSTLDENLDLDDLKHLM</sequence>
<dbReference type="Pfam" id="PF15669">
    <property type="entry name" value="CCDC24"/>
    <property type="match status" value="1"/>
</dbReference>
<reference evidence="2" key="1">
    <citation type="submission" date="2021-01" db="EMBL/GenBank/DDBJ databases">
        <authorList>
            <person name="Corre E."/>
            <person name="Pelletier E."/>
            <person name="Niang G."/>
            <person name="Scheremetjew M."/>
            <person name="Finn R."/>
            <person name="Kale V."/>
            <person name="Holt S."/>
            <person name="Cochrane G."/>
            <person name="Meng A."/>
            <person name="Brown T."/>
            <person name="Cohen L."/>
        </authorList>
    </citation>
    <scope>NUCLEOTIDE SEQUENCE</scope>
    <source>
        <strain evidence="2">Pop2</strain>
    </source>
</reference>
<dbReference type="EMBL" id="HBGN01031735">
    <property type="protein sequence ID" value="CAD9348567.1"/>
    <property type="molecule type" value="Transcribed_RNA"/>
</dbReference>
<evidence type="ECO:0000313" key="2">
    <source>
        <dbReference type="EMBL" id="CAD9348567.1"/>
    </source>
</evidence>
<feature type="coiled-coil region" evidence="1">
    <location>
        <begin position="223"/>
        <end position="270"/>
    </location>
</feature>
<dbReference type="InterPro" id="IPR031367">
    <property type="entry name" value="CCDC24"/>
</dbReference>
<evidence type="ECO:0000256" key="1">
    <source>
        <dbReference type="SAM" id="Coils"/>
    </source>
</evidence>
<keyword evidence="1" id="KW-0175">Coiled coil</keyword>
<dbReference type="AlphaFoldDB" id="A0A7S2ENY6"/>
<gene>
    <name evidence="2" type="ORF">DBRI1063_LOCUS20485</name>
</gene>
<dbReference type="PANTHER" id="PTHR28601:SF1">
    <property type="entry name" value="COILED-COIL DOMAIN-CONTAINING PROTEIN 24"/>
    <property type="match status" value="1"/>
</dbReference>
<dbReference type="PANTHER" id="PTHR28601">
    <property type="entry name" value="COILED-COIL DOMAIN-CONTAINING PROTEIN 24"/>
    <property type="match status" value="1"/>
</dbReference>